<sequence>MPSSICVYCGSSPGSQPIYAEATKSLAEVLVQRGIRLVYGGASVGTMGLLADHVLALGGEAVGVIPESLQAKEIAHPGLTELHVTDSMHSRKARMAELSEGFIALPGGLGTLDELFEIWTWGQLGFHSWPIGLLNVDGYYDHLIGFLDHAVEQGFVKPHHRSMIQVASSADLLVDTLASYSAPSTPKL</sequence>
<evidence type="ECO:0000256" key="2">
    <source>
        <dbReference type="RuleBase" id="RU363015"/>
    </source>
</evidence>
<dbReference type="Pfam" id="PF03641">
    <property type="entry name" value="Lysine_decarbox"/>
    <property type="match status" value="1"/>
</dbReference>
<dbReference type="PANTHER" id="PTHR31223">
    <property type="entry name" value="LOG FAMILY PROTEIN YJL055W"/>
    <property type="match status" value="1"/>
</dbReference>
<proteinExistence type="inferred from homology"/>
<dbReference type="Proteomes" id="UP000547674">
    <property type="component" value="Unassembled WGS sequence"/>
</dbReference>
<dbReference type="EC" id="3.2.2.n1" evidence="2"/>
<evidence type="ECO:0000256" key="1">
    <source>
        <dbReference type="ARBA" id="ARBA00006763"/>
    </source>
</evidence>
<dbReference type="PANTHER" id="PTHR31223:SF70">
    <property type="entry name" value="LOG FAMILY PROTEIN YJL055W"/>
    <property type="match status" value="1"/>
</dbReference>
<dbReference type="InterPro" id="IPR031100">
    <property type="entry name" value="LOG_fam"/>
</dbReference>
<dbReference type="InterPro" id="IPR005269">
    <property type="entry name" value="LOG"/>
</dbReference>
<gene>
    <name evidence="3" type="ORF">HKN21_03580</name>
</gene>
<organism evidence="3 4">
    <name type="scientific">Eiseniibacteriota bacterium</name>
    <dbReference type="NCBI Taxonomy" id="2212470"/>
    <lineage>
        <taxon>Bacteria</taxon>
        <taxon>Candidatus Eiseniibacteriota</taxon>
    </lineage>
</organism>
<protein>
    <recommendedName>
        <fullName evidence="2">Cytokinin riboside 5'-monophosphate phosphoribohydrolase</fullName>
        <ecNumber evidence="2">3.2.2.n1</ecNumber>
    </recommendedName>
</protein>
<dbReference type="GO" id="GO:0005829">
    <property type="term" value="C:cytosol"/>
    <property type="evidence" value="ECO:0007669"/>
    <property type="project" value="TreeGrafter"/>
</dbReference>
<keyword evidence="2" id="KW-0378">Hydrolase</keyword>
<dbReference type="GO" id="GO:0016799">
    <property type="term" value="F:hydrolase activity, hydrolyzing N-glycosyl compounds"/>
    <property type="evidence" value="ECO:0007669"/>
    <property type="project" value="TreeGrafter"/>
</dbReference>
<accession>A0A7Y2E630</accession>
<dbReference type="GO" id="GO:0009691">
    <property type="term" value="P:cytokinin biosynthetic process"/>
    <property type="evidence" value="ECO:0007669"/>
    <property type="project" value="UniProtKB-UniRule"/>
</dbReference>
<keyword evidence="2" id="KW-0203">Cytokinin biosynthesis</keyword>
<comment type="similarity">
    <text evidence="1 2">Belongs to the LOG family.</text>
</comment>
<dbReference type="SUPFAM" id="SSF102405">
    <property type="entry name" value="MCP/YpsA-like"/>
    <property type="match status" value="1"/>
</dbReference>
<dbReference type="AlphaFoldDB" id="A0A7Y2E630"/>
<dbReference type="NCBIfam" id="TIGR00730">
    <property type="entry name" value="Rossman fold protein, TIGR00730 family"/>
    <property type="match status" value="1"/>
</dbReference>
<name>A0A7Y2E630_UNCEI</name>
<comment type="caution">
    <text evidence="3">The sequence shown here is derived from an EMBL/GenBank/DDBJ whole genome shotgun (WGS) entry which is preliminary data.</text>
</comment>
<evidence type="ECO:0000313" key="4">
    <source>
        <dbReference type="Proteomes" id="UP000547674"/>
    </source>
</evidence>
<dbReference type="Gene3D" id="3.40.50.450">
    <property type="match status" value="1"/>
</dbReference>
<reference evidence="3 4" key="1">
    <citation type="submission" date="2020-03" db="EMBL/GenBank/DDBJ databases">
        <title>Metabolic flexibility allows generalist bacteria to become dominant in a frequently disturbed ecosystem.</title>
        <authorList>
            <person name="Chen Y.-J."/>
            <person name="Leung P.M."/>
            <person name="Bay S.K."/>
            <person name="Hugenholtz P."/>
            <person name="Kessler A.J."/>
            <person name="Shelley G."/>
            <person name="Waite D.W."/>
            <person name="Cook P.L."/>
            <person name="Greening C."/>
        </authorList>
    </citation>
    <scope>NUCLEOTIDE SEQUENCE [LARGE SCALE GENOMIC DNA]</scope>
    <source>
        <strain evidence="3">SS_bin_28</strain>
    </source>
</reference>
<evidence type="ECO:0000313" key="3">
    <source>
        <dbReference type="EMBL" id="NNF05816.1"/>
    </source>
</evidence>
<dbReference type="EMBL" id="JABDJR010000134">
    <property type="protein sequence ID" value="NNF05816.1"/>
    <property type="molecule type" value="Genomic_DNA"/>
</dbReference>